<sequence>MSLYLLSEGLTLFGLLSGAYQSLKALRRQERHSDCHKVLKFWAVLGSIILFEQYVEGFIAWLPFYYWIKCSVVGALLLPKAQLHVVAFESIVLPLIDNVDGYYRDTMKPELLRLAGMYGQWLHQAVMQIALPTLSDKELDKLERDLKQRLADIEAARKAREDEN</sequence>
<keyword evidence="8" id="KW-1185">Reference proteome</keyword>
<dbReference type="Proteomes" id="UP000481153">
    <property type="component" value="Unassembled WGS sequence"/>
</dbReference>
<evidence type="ECO:0000256" key="3">
    <source>
        <dbReference type="ARBA" id="ARBA00022692"/>
    </source>
</evidence>
<evidence type="ECO:0000256" key="6">
    <source>
        <dbReference type="RuleBase" id="RU362006"/>
    </source>
</evidence>
<comment type="similarity">
    <text evidence="2 6">Belongs to the DP1 family.</text>
</comment>
<protein>
    <recommendedName>
        <fullName evidence="9">TB2/DP1/HVA22-related protein</fullName>
    </recommendedName>
</protein>
<evidence type="ECO:0000256" key="4">
    <source>
        <dbReference type="ARBA" id="ARBA00022989"/>
    </source>
</evidence>
<keyword evidence="3" id="KW-0812">Transmembrane</keyword>
<comment type="caution">
    <text evidence="7">The sequence shown here is derived from an EMBL/GenBank/DDBJ whole genome shotgun (WGS) entry which is preliminary data.</text>
</comment>
<keyword evidence="5" id="KW-0472">Membrane</keyword>
<name>A0A6G0WIU8_9STRA</name>
<gene>
    <name evidence="7" type="ORF">Ae201684_014696</name>
</gene>
<evidence type="ECO:0000256" key="2">
    <source>
        <dbReference type="ARBA" id="ARBA00008573"/>
    </source>
</evidence>
<dbReference type="GO" id="GO:0016020">
    <property type="term" value="C:membrane"/>
    <property type="evidence" value="ECO:0007669"/>
    <property type="project" value="UniProtKB-SubCell"/>
</dbReference>
<dbReference type="PANTHER" id="PTHR12300">
    <property type="entry name" value="HVA22-LIKE PROTEINS"/>
    <property type="match status" value="1"/>
</dbReference>
<dbReference type="InterPro" id="IPR004345">
    <property type="entry name" value="TB2_DP1_HVA22"/>
</dbReference>
<evidence type="ECO:0000256" key="5">
    <source>
        <dbReference type="ARBA" id="ARBA00023136"/>
    </source>
</evidence>
<proteinExistence type="inferred from homology"/>
<keyword evidence="4" id="KW-1133">Transmembrane helix</keyword>
<evidence type="ECO:0000256" key="1">
    <source>
        <dbReference type="ARBA" id="ARBA00004141"/>
    </source>
</evidence>
<dbReference type="PANTHER" id="PTHR12300:SF161">
    <property type="entry name" value="RECEPTOR EXPRESSION-ENHANCING PROTEIN"/>
    <property type="match status" value="1"/>
</dbReference>
<reference evidence="7 8" key="1">
    <citation type="submission" date="2019-07" db="EMBL/GenBank/DDBJ databases">
        <title>Genomics analysis of Aphanomyces spp. identifies a new class of oomycete effector associated with host adaptation.</title>
        <authorList>
            <person name="Gaulin E."/>
        </authorList>
    </citation>
    <scope>NUCLEOTIDE SEQUENCE [LARGE SCALE GENOMIC DNA]</scope>
    <source>
        <strain evidence="7 8">ATCC 201684</strain>
    </source>
</reference>
<accession>A0A6G0WIU8</accession>
<evidence type="ECO:0000313" key="8">
    <source>
        <dbReference type="Proteomes" id="UP000481153"/>
    </source>
</evidence>
<dbReference type="Pfam" id="PF03134">
    <property type="entry name" value="TB2_DP1_HVA22"/>
    <property type="match status" value="1"/>
</dbReference>
<comment type="subcellular location">
    <subcellularLocation>
        <location evidence="1 6">Membrane</location>
        <topology evidence="1 6">Multi-pass membrane protein</topology>
    </subcellularLocation>
</comment>
<dbReference type="VEuPathDB" id="FungiDB:AeMF1_011258"/>
<evidence type="ECO:0008006" key="9">
    <source>
        <dbReference type="Google" id="ProtNLM"/>
    </source>
</evidence>
<evidence type="ECO:0000313" key="7">
    <source>
        <dbReference type="EMBL" id="KAF0727165.1"/>
    </source>
</evidence>
<dbReference type="EMBL" id="VJMJ01000200">
    <property type="protein sequence ID" value="KAF0727165.1"/>
    <property type="molecule type" value="Genomic_DNA"/>
</dbReference>
<organism evidence="7 8">
    <name type="scientific">Aphanomyces euteiches</name>
    <dbReference type="NCBI Taxonomy" id="100861"/>
    <lineage>
        <taxon>Eukaryota</taxon>
        <taxon>Sar</taxon>
        <taxon>Stramenopiles</taxon>
        <taxon>Oomycota</taxon>
        <taxon>Saprolegniomycetes</taxon>
        <taxon>Saprolegniales</taxon>
        <taxon>Verrucalvaceae</taxon>
        <taxon>Aphanomyces</taxon>
    </lineage>
</organism>
<dbReference type="AlphaFoldDB" id="A0A6G0WIU8"/>